<accession>A0A7D7LPA8</accession>
<evidence type="ECO:0000313" key="3">
    <source>
        <dbReference type="Proteomes" id="UP000515663"/>
    </source>
</evidence>
<dbReference type="EMBL" id="CP059491">
    <property type="protein sequence ID" value="QMS99842.1"/>
    <property type="molecule type" value="Genomic_DNA"/>
</dbReference>
<protein>
    <submittedName>
        <fullName evidence="2">Nuclear transport factor 2 family protein</fullName>
    </submittedName>
</protein>
<dbReference type="AlphaFoldDB" id="A0A7D7LPA8"/>
<keyword evidence="3" id="KW-1185">Reference proteome</keyword>
<dbReference type="Gene3D" id="3.10.450.50">
    <property type="match status" value="1"/>
</dbReference>
<proteinExistence type="predicted"/>
<gene>
    <name evidence="2" type="ORF">H1R19_12695</name>
</gene>
<reference evidence="3" key="1">
    <citation type="submission" date="2020-07" db="EMBL/GenBank/DDBJ databases">
        <title>novel species isolated from the respiratory tract of Marmot.</title>
        <authorList>
            <person name="Zhang G."/>
        </authorList>
    </citation>
    <scope>NUCLEOTIDE SEQUENCE [LARGE SCALE GENOMIC DNA]</scope>
    <source>
        <strain evidence="3">686</strain>
    </source>
</reference>
<dbReference type="InterPro" id="IPR032710">
    <property type="entry name" value="NTF2-like_dom_sf"/>
</dbReference>
<dbReference type="SUPFAM" id="SSF54427">
    <property type="entry name" value="NTF2-like"/>
    <property type="match status" value="1"/>
</dbReference>
<evidence type="ECO:0000313" key="2">
    <source>
        <dbReference type="EMBL" id="QMS99842.1"/>
    </source>
</evidence>
<dbReference type="KEGG" id="gji:H1R19_12695"/>
<organism evidence="2 3">
    <name type="scientific">Gordonia jinghuaiqii</name>
    <dbReference type="NCBI Taxonomy" id="2758710"/>
    <lineage>
        <taxon>Bacteria</taxon>
        <taxon>Bacillati</taxon>
        <taxon>Actinomycetota</taxon>
        <taxon>Actinomycetes</taxon>
        <taxon>Mycobacteriales</taxon>
        <taxon>Gordoniaceae</taxon>
        <taxon>Gordonia</taxon>
    </lineage>
</organism>
<sequence length="178" mass="20289">MSSSAVTPPHATTLPPAETVLAIDEIKRLFAARLRYMDTKQWHLYAGLHTDDVVSETWGGLPDDKQPRTDDTANRVVGNTKLADTIRALLDGPVSVTTAHHGHSPEIELTSDTTARGIWAMEDNLWWSDGDQEYHLRGFGHYHEEYRKVNGRWLISYRKLTRLRVDASPDFFRFMKAL</sequence>
<feature type="domain" description="SnoaL-like" evidence="1">
    <location>
        <begin position="19"/>
        <end position="159"/>
    </location>
</feature>
<name>A0A7D7LPA8_9ACTN</name>
<dbReference type="RefSeq" id="WP_219849199.1">
    <property type="nucleotide sequence ID" value="NZ_CP059491.1"/>
</dbReference>
<dbReference type="InterPro" id="IPR037401">
    <property type="entry name" value="SnoaL-like"/>
</dbReference>
<dbReference type="Pfam" id="PF13577">
    <property type="entry name" value="SnoaL_4"/>
    <property type="match status" value="1"/>
</dbReference>
<dbReference type="Proteomes" id="UP000515663">
    <property type="component" value="Chromosome"/>
</dbReference>
<evidence type="ECO:0000259" key="1">
    <source>
        <dbReference type="Pfam" id="PF13577"/>
    </source>
</evidence>